<dbReference type="GO" id="GO:0006355">
    <property type="term" value="P:regulation of DNA-templated transcription"/>
    <property type="evidence" value="ECO:0007669"/>
    <property type="project" value="InterPro"/>
</dbReference>
<dbReference type="Pfam" id="PF03704">
    <property type="entry name" value="BTAD"/>
    <property type="match status" value="1"/>
</dbReference>
<feature type="domain" description="OmpR/PhoB-type" evidence="7">
    <location>
        <begin position="1"/>
        <end position="103"/>
    </location>
</feature>
<dbReference type="InterPro" id="IPR016032">
    <property type="entry name" value="Sig_transdc_resp-reg_C-effctor"/>
</dbReference>
<dbReference type="InterPro" id="IPR027417">
    <property type="entry name" value="P-loop_NTPase"/>
</dbReference>
<evidence type="ECO:0000313" key="8">
    <source>
        <dbReference type="EMBL" id="OZM71088.1"/>
    </source>
</evidence>
<sequence>MGYGSAISIELLRPLRLWVAGSEVVAGPPRQQAVLAFLAAHTGAVLSRSEVIDAVWGESAPASVTGNLHTYMSALRRILRDDTDNGESYSPLFTKRSGYGLELKDDQVDIRQFERELVMASHLRAVGSPEEAIPLWRGALRRWASTPFAGIEAPFVEAERARLTTLWLAAIADLAETSLNSGSEADVLDALTRLEGAISEHPLHERLAELRIRILNARGRRADALAQFERTSEQLAEVLGIEPGDPLRDARREAIAGPATPAAAPGSRRSGTRSTELPPKAAGFVGRNAERTELFDQVAELAANTQVVCSIDGAPGVGKTALALEFAHQAGDLFPDGCHYVDLRGRHGTKPPITAAEALRVLLESVGGNTFAVPDGLDERIGAYHGLMADKRALVLLDDAREIGQVRPLLAAGAGTMVVITSRRRLGGLVARDGAVRISLDVLPRGDAVDMLAESLPHTTAERDAEDRHEKDLDELAHLCGDLPLALSLAADQLHGMPYPDVPLLLEWLRDRRTRLSRLSSAAEDSPRYTLEEAFFSAYSILDTDSAALFVRLGKMENDTTAAAAAAATGWTVERARHALEELAMASLLDWGRLDTYHIPPLVHLYAGGLRRARQ</sequence>
<evidence type="ECO:0000256" key="2">
    <source>
        <dbReference type="ARBA" id="ARBA00023015"/>
    </source>
</evidence>
<proteinExistence type="inferred from homology"/>
<comment type="similarity">
    <text evidence="1">Belongs to the AfsR/DnrI/RedD regulatory family.</text>
</comment>
<dbReference type="SUPFAM" id="SSF46894">
    <property type="entry name" value="C-terminal effector domain of the bipartite response regulators"/>
    <property type="match status" value="1"/>
</dbReference>
<dbReference type="InterPro" id="IPR051677">
    <property type="entry name" value="AfsR-DnrI-RedD_regulator"/>
</dbReference>
<dbReference type="InParanoid" id="A0A263CYW3"/>
<organism evidence="8 9">
    <name type="scientific">Amycolatopsis antarctica</name>
    <dbReference type="NCBI Taxonomy" id="1854586"/>
    <lineage>
        <taxon>Bacteria</taxon>
        <taxon>Bacillati</taxon>
        <taxon>Actinomycetota</taxon>
        <taxon>Actinomycetes</taxon>
        <taxon>Pseudonocardiales</taxon>
        <taxon>Pseudonocardiaceae</taxon>
        <taxon>Amycolatopsis</taxon>
    </lineage>
</organism>
<evidence type="ECO:0000259" key="7">
    <source>
        <dbReference type="PROSITE" id="PS51755"/>
    </source>
</evidence>
<evidence type="ECO:0000313" key="9">
    <source>
        <dbReference type="Proteomes" id="UP000242444"/>
    </source>
</evidence>
<dbReference type="PANTHER" id="PTHR35807:SF1">
    <property type="entry name" value="TRANSCRIPTIONAL REGULATOR REDD"/>
    <property type="match status" value="1"/>
</dbReference>
<feature type="region of interest" description="Disordered" evidence="6">
    <location>
        <begin position="256"/>
        <end position="282"/>
    </location>
</feature>
<feature type="DNA-binding region" description="OmpR/PhoB-type" evidence="5">
    <location>
        <begin position="1"/>
        <end position="103"/>
    </location>
</feature>
<dbReference type="Proteomes" id="UP000242444">
    <property type="component" value="Unassembled WGS sequence"/>
</dbReference>
<evidence type="ECO:0000256" key="3">
    <source>
        <dbReference type="ARBA" id="ARBA00023125"/>
    </source>
</evidence>
<dbReference type="Gene3D" id="3.40.50.300">
    <property type="entry name" value="P-loop containing nucleotide triphosphate hydrolases"/>
    <property type="match status" value="1"/>
</dbReference>
<dbReference type="Pfam" id="PF00486">
    <property type="entry name" value="Trans_reg_C"/>
    <property type="match status" value="1"/>
</dbReference>
<dbReference type="InterPro" id="IPR001867">
    <property type="entry name" value="OmpR/PhoB-type_DNA-bd"/>
</dbReference>
<dbReference type="InterPro" id="IPR036388">
    <property type="entry name" value="WH-like_DNA-bd_sf"/>
</dbReference>
<evidence type="ECO:0000256" key="6">
    <source>
        <dbReference type="SAM" id="MobiDB-lite"/>
    </source>
</evidence>
<evidence type="ECO:0000256" key="5">
    <source>
        <dbReference type="PROSITE-ProRule" id="PRU01091"/>
    </source>
</evidence>
<dbReference type="GO" id="GO:0043531">
    <property type="term" value="F:ADP binding"/>
    <property type="evidence" value="ECO:0007669"/>
    <property type="project" value="InterPro"/>
</dbReference>
<dbReference type="EMBL" id="NKYE01000015">
    <property type="protein sequence ID" value="OZM71088.1"/>
    <property type="molecule type" value="Genomic_DNA"/>
</dbReference>
<dbReference type="SUPFAM" id="SSF48452">
    <property type="entry name" value="TPR-like"/>
    <property type="match status" value="1"/>
</dbReference>
<comment type="caution">
    <text evidence="8">The sequence shown here is derived from an EMBL/GenBank/DDBJ whole genome shotgun (WGS) entry which is preliminary data.</text>
</comment>
<dbReference type="PRINTS" id="PR00364">
    <property type="entry name" value="DISEASERSIST"/>
</dbReference>
<dbReference type="GO" id="GO:0000160">
    <property type="term" value="P:phosphorelay signal transduction system"/>
    <property type="evidence" value="ECO:0007669"/>
    <property type="project" value="InterPro"/>
</dbReference>
<feature type="compositionally biased region" description="Low complexity" evidence="6">
    <location>
        <begin position="256"/>
        <end position="266"/>
    </location>
</feature>
<dbReference type="AlphaFoldDB" id="A0A263CYW3"/>
<dbReference type="InterPro" id="IPR011990">
    <property type="entry name" value="TPR-like_helical_dom_sf"/>
</dbReference>
<keyword evidence="4" id="KW-0804">Transcription</keyword>
<gene>
    <name evidence="8" type="ORF">CFN78_21705</name>
</gene>
<dbReference type="SUPFAM" id="SSF52540">
    <property type="entry name" value="P-loop containing nucleoside triphosphate hydrolases"/>
    <property type="match status" value="1"/>
</dbReference>
<dbReference type="SMART" id="SM00862">
    <property type="entry name" value="Trans_reg_C"/>
    <property type="match status" value="1"/>
</dbReference>
<dbReference type="InterPro" id="IPR005158">
    <property type="entry name" value="BTAD"/>
</dbReference>
<evidence type="ECO:0000256" key="4">
    <source>
        <dbReference type="ARBA" id="ARBA00023163"/>
    </source>
</evidence>
<dbReference type="Gene3D" id="1.10.10.10">
    <property type="entry name" value="Winged helix-like DNA-binding domain superfamily/Winged helix DNA-binding domain"/>
    <property type="match status" value="1"/>
</dbReference>
<dbReference type="RefSeq" id="WP_094864708.1">
    <property type="nucleotide sequence ID" value="NZ_NKYE01000015.1"/>
</dbReference>
<evidence type="ECO:0000256" key="1">
    <source>
        <dbReference type="ARBA" id="ARBA00005820"/>
    </source>
</evidence>
<dbReference type="OrthoDB" id="8482304at2"/>
<keyword evidence="3 5" id="KW-0238">DNA-binding</keyword>
<dbReference type="GO" id="GO:0003677">
    <property type="term" value="F:DNA binding"/>
    <property type="evidence" value="ECO:0007669"/>
    <property type="project" value="UniProtKB-UniRule"/>
</dbReference>
<dbReference type="CDD" id="cd15831">
    <property type="entry name" value="BTAD"/>
    <property type="match status" value="1"/>
</dbReference>
<protein>
    <recommendedName>
        <fullName evidence="7">OmpR/PhoB-type domain-containing protein</fullName>
    </recommendedName>
</protein>
<name>A0A263CYW3_9PSEU</name>
<keyword evidence="2" id="KW-0805">Transcription regulation</keyword>
<dbReference type="PROSITE" id="PS51755">
    <property type="entry name" value="OMPR_PHOB"/>
    <property type="match status" value="1"/>
</dbReference>
<dbReference type="SMART" id="SM01043">
    <property type="entry name" value="BTAD"/>
    <property type="match status" value="1"/>
</dbReference>
<keyword evidence="9" id="KW-1185">Reference proteome</keyword>
<dbReference type="Gene3D" id="1.25.40.10">
    <property type="entry name" value="Tetratricopeptide repeat domain"/>
    <property type="match status" value="1"/>
</dbReference>
<accession>A0A263CYW3</accession>
<dbReference type="PANTHER" id="PTHR35807">
    <property type="entry name" value="TRANSCRIPTIONAL REGULATOR REDD-RELATED"/>
    <property type="match status" value="1"/>
</dbReference>
<reference evidence="8 9" key="1">
    <citation type="submission" date="2017-07" db="EMBL/GenBank/DDBJ databases">
        <title>Amycolatopsis antarcticus sp. nov., isolated from the surface of an Antarcticus brown macroalga.</title>
        <authorList>
            <person name="Wang J."/>
            <person name="Leiva S."/>
            <person name="Huang J."/>
            <person name="Huang Y."/>
        </authorList>
    </citation>
    <scope>NUCLEOTIDE SEQUENCE [LARGE SCALE GENOMIC DNA]</scope>
    <source>
        <strain evidence="8 9">AU-G6</strain>
    </source>
</reference>